<reference evidence="1 2" key="1">
    <citation type="submission" date="2018-02" db="EMBL/GenBank/DDBJ databases">
        <title>Genomic Encyclopedia of Archaeal and Bacterial Type Strains, Phase II (KMG-II): from individual species to whole genera.</title>
        <authorList>
            <person name="Goeker M."/>
        </authorList>
    </citation>
    <scope>NUCLEOTIDE SEQUENCE [LARGE SCALE GENOMIC DNA]</scope>
    <source>
        <strain evidence="1 2">DSM 15099</strain>
    </source>
</reference>
<dbReference type="AlphaFoldDB" id="A0A2S6FUT4"/>
<evidence type="ECO:0000313" key="2">
    <source>
        <dbReference type="Proteomes" id="UP000239863"/>
    </source>
</evidence>
<protein>
    <recommendedName>
        <fullName evidence="3">Virulence protein</fullName>
    </recommendedName>
</protein>
<comment type="caution">
    <text evidence="1">The sequence shown here is derived from an EMBL/GenBank/DDBJ whole genome shotgun (WGS) entry which is preliminary data.</text>
</comment>
<dbReference type="OrthoDB" id="9775356at2"/>
<dbReference type="RefSeq" id="WP_104410660.1">
    <property type="nucleotide sequence ID" value="NZ_PTIS01000021.1"/>
</dbReference>
<dbReference type="EMBL" id="PTIS01000021">
    <property type="protein sequence ID" value="PPK44977.1"/>
    <property type="molecule type" value="Genomic_DNA"/>
</dbReference>
<gene>
    <name evidence="1" type="ORF">BD821_12123</name>
</gene>
<accession>A0A2S6FUT4</accession>
<proteinExistence type="predicted"/>
<sequence>MEVKFNVTGEERKSLVVAIAAILECRPRYLGMPSMAYEVGDIVVGKDGCISFDDQVEKEKVEALLKALEKEGFISEAPVAENEMLETTVDSLVVEMSIELFTEDSFDNLEKLVEVKADLIKKALATDSLPIEKAEERIRFPWFHGEQDSNTVKAYTHFVTAICEMARNQKRISSKKKEVENEKYAFRCFLLRLGFIGEEYKEERKILLQNFSGSSAFKGGTKNEVSK</sequence>
<evidence type="ECO:0008006" key="3">
    <source>
        <dbReference type="Google" id="ProtNLM"/>
    </source>
</evidence>
<evidence type="ECO:0000313" key="1">
    <source>
        <dbReference type="EMBL" id="PPK44977.1"/>
    </source>
</evidence>
<dbReference type="Proteomes" id="UP000239863">
    <property type="component" value="Unassembled WGS sequence"/>
</dbReference>
<name>A0A2S6FUT4_9CLOT</name>
<organism evidence="1 2">
    <name type="scientific">Clostridium algidicarnis DSM 15099</name>
    <dbReference type="NCBI Taxonomy" id="1121295"/>
    <lineage>
        <taxon>Bacteria</taxon>
        <taxon>Bacillati</taxon>
        <taxon>Bacillota</taxon>
        <taxon>Clostridia</taxon>
        <taxon>Eubacteriales</taxon>
        <taxon>Clostridiaceae</taxon>
        <taxon>Clostridium</taxon>
    </lineage>
</organism>